<reference evidence="2" key="1">
    <citation type="submission" date="2014-01" db="EMBL/GenBank/DDBJ databases">
        <title>The Genome Sequence of Anopheles farauti FAR1 (V2).</title>
        <authorList>
            <consortium name="The Broad Institute Genomics Platform"/>
            <person name="Neafsey D.E."/>
            <person name="Besansky N."/>
            <person name="Howell P."/>
            <person name="Walton C."/>
            <person name="Young S.K."/>
            <person name="Zeng Q."/>
            <person name="Gargeya S."/>
            <person name="Fitzgerald M."/>
            <person name="Haas B."/>
            <person name="Abouelleil A."/>
            <person name="Allen A.W."/>
            <person name="Alvarado L."/>
            <person name="Arachchi H.M."/>
            <person name="Berlin A.M."/>
            <person name="Chapman S.B."/>
            <person name="Gainer-Dewar J."/>
            <person name="Goldberg J."/>
            <person name="Griggs A."/>
            <person name="Gujja S."/>
            <person name="Hansen M."/>
            <person name="Howarth C."/>
            <person name="Imamovic A."/>
            <person name="Ireland A."/>
            <person name="Larimer J."/>
            <person name="McCowan C."/>
            <person name="Murphy C."/>
            <person name="Pearson M."/>
            <person name="Poon T.W."/>
            <person name="Priest M."/>
            <person name="Roberts A."/>
            <person name="Saif S."/>
            <person name="Shea T."/>
            <person name="Sisk P."/>
            <person name="Sykes S."/>
            <person name="Wortman J."/>
            <person name="Nusbaum C."/>
            <person name="Birren B."/>
        </authorList>
    </citation>
    <scope>NUCLEOTIDE SEQUENCE [LARGE SCALE GENOMIC DNA]</scope>
    <source>
        <strain evidence="2">FAR1</strain>
    </source>
</reference>
<dbReference type="Proteomes" id="UP000075886">
    <property type="component" value="Unassembled WGS sequence"/>
</dbReference>
<name>A0A182QFL7_9DIPT</name>
<dbReference type="EnsemblMetazoa" id="AFAF009204-RA">
    <property type="protein sequence ID" value="AFAF009204-PA"/>
    <property type="gene ID" value="AFAF009204"/>
</dbReference>
<evidence type="ECO:0000313" key="2">
    <source>
        <dbReference type="Proteomes" id="UP000075886"/>
    </source>
</evidence>
<evidence type="ECO:0000313" key="1">
    <source>
        <dbReference type="EnsemblMetazoa" id="AFAF009204-PA"/>
    </source>
</evidence>
<reference evidence="1" key="2">
    <citation type="submission" date="2020-05" db="UniProtKB">
        <authorList>
            <consortium name="EnsemblMetazoa"/>
        </authorList>
    </citation>
    <scope>IDENTIFICATION</scope>
    <source>
        <strain evidence="1">FAR1</strain>
    </source>
</reference>
<dbReference type="EMBL" id="AXCN02001805">
    <property type="status" value="NOT_ANNOTATED_CDS"/>
    <property type="molecule type" value="Genomic_DNA"/>
</dbReference>
<organism evidence="1 2">
    <name type="scientific">Anopheles farauti</name>
    <dbReference type="NCBI Taxonomy" id="69004"/>
    <lineage>
        <taxon>Eukaryota</taxon>
        <taxon>Metazoa</taxon>
        <taxon>Ecdysozoa</taxon>
        <taxon>Arthropoda</taxon>
        <taxon>Hexapoda</taxon>
        <taxon>Insecta</taxon>
        <taxon>Pterygota</taxon>
        <taxon>Neoptera</taxon>
        <taxon>Endopterygota</taxon>
        <taxon>Diptera</taxon>
        <taxon>Nematocera</taxon>
        <taxon>Culicoidea</taxon>
        <taxon>Culicidae</taxon>
        <taxon>Anophelinae</taxon>
        <taxon>Anopheles</taxon>
    </lineage>
</organism>
<dbReference type="AlphaFoldDB" id="A0A182QFL7"/>
<accession>A0A182QFL7</accession>
<protein>
    <submittedName>
        <fullName evidence="1">Uncharacterized protein</fullName>
    </submittedName>
</protein>
<keyword evidence="2" id="KW-1185">Reference proteome</keyword>
<proteinExistence type="predicted"/>
<sequence>MLLRFSRFWAYMRPTVMAAGRAGGTAIVIRSSDSTMILTAPISRLIFVYSWRLRDRYALAGQHRLVQDAVAGQQHRIALHGAAGGRYLQHVARHQEPRLDRFRLHRVAQHHRRVGALDRRVEGTLVALRLDDRHRDAERAHQDDHHRVVVVLVEEPQHHREDLKHVERIEHLQEEQRQHAAQGDENLVAAVNQPPDALLVHGQALRVVDQHARHLHVQALQLDEPLALVAPDVAQLLAAEVTHRAGVLEPATRPVIGHLERVERPKEPDIVGDAVLRSVGGQQQPVAPPVHHQPQYAEREQEADVAQERFAQAPLVPGDEHLIVLAVVQDVVHGRLQAGLLQQPG</sequence>
<dbReference type="VEuPathDB" id="VectorBase:AFAF009204"/>